<protein>
    <submittedName>
        <fullName evidence="2">DUF4123 domain-containing protein</fullName>
    </submittedName>
</protein>
<accession>A0AA41WZF3</accession>
<evidence type="ECO:0000313" key="3">
    <source>
        <dbReference type="Proteomes" id="UP001162793"/>
    </source>
</evidence>
<dbReference type="Proteomes" id="UP001162793">
    <property type="component" value="Unassembled WGS sequence"/>
</dbReference>
<reference evidence="3" key="1">
    <citation type="journal article" date="2023" name="Front. Microbiol.">
        <title>Ralstonia chuxiongensis sp. nov., Ralstonia mojiangensis sp. nov., and Ralstonia soli sp. nov., isolated from tobacco fields, are three novel species in the family Burkholderiaceae.</title>
        <authorList>
            <person name="Lu C.H."/>
            <person name="Zhang Y.Y."/>
            <person name="Jiang N."/>
            <person name="Chen W."/>
            <person name="Shao X."/>
            <person name="Zhao Z.M."/>
            <person name="Lu W.L."/>
            <person name="Hu X."/>
            <person name="Xi Y.X."/>
            <person name="Zou S.Y."/>
            <person name="Wei Q.J."/>
            <person name="Lin Z.L."/>
            <person name="Gong L."/>
            <person name="Gai X.T."/>
            <person name="Zhang L.Q."/>
            <person name="Li J.Y."/>
            <person name="Jin Y."/>
            <person name="Xia Z.Y."/>
        </authorList>
    </citation>
    <scope>NUCLEOTIDE SEQUENCE [LARGE SCALE GENOMIC DNA]</scope>
    <source>
        <strain evidence="3">21YRMH01-3</strain>
    </source>
</reference>
<name>A0AA41WZF3_9RALS</name>
<evidence type="ECO:0000259" key="1">
    <source>
        <dbReference type="Pfam" id="PF13503"/>
    </source>
</evidence>
<dbReference type="RefSeq" id="WP_253542805.1">
    <property type="nucleotide sequence ID" value="NZ_JAMYWC010000011.1"/>
</dbReference>
<gene>
    <name evidence="2" type="ORF">NKG59_25100</name>
</gene>
<sequence>MYFAVDSRDPNIWLDGLVQTIDAAPAAHWFALVDGVFDYGRKPFVAPVPTYPLYGATSALHELLPASPYLLPLDRRASNDLRGLIDKVGRHCQGRPMLSFVASWQPAEHLVRLWQPCLQPVVEEDGSRYLLRFADTRVLPALPGAVSPAAWSQLTAPLLHWCYIDRAGDLETLWLSETQDEPSTYPSAQLVLPQSDIDRMVDAAMPDAILDFMTREAPGSMPDTSKAEIYRLVAQACALAKKYSLESTPDTVQLAAYALATGGDGLHEPQLLALLGNPQRPPEALQDYLSVVQGAATEVGLA</sequence>
<dbReference type="Pfam" id="PF13503">
    <property type="entry name" value="DUF4123"/>
    <property type="match status" value="1"/>
</dbReference>
<keyword evidence="3" id="KW-1185">Reference proteome</keyword>
<comment type="caution">
    <text evidence="2">The sequence shown here is derived from an EMBL/GenBank/DDBJ whole genome shotgun (WGS) entry which is preliminary data.</text>
</comment>
<dbReference type="InterPro" id="IPR025391">
    <property type="entry name" value="DUF4123"/>
</dbReference>
<feature type="domain" description="DUF4123" evidence="1">
    <location>
        <begin position="29"/>
        <end position="153"/>
    </location>
</feature>
<proteinExistence type="predicted"/>
<dbReference type="AlphaFoldDB" id="A0AA41WZF3"/>
<dbReference type="EMBL" id="JAMYWC010000011">
    <property type="protein sequence ID" value="MCP1175658.1"/>
    <property type="molecule type" value="Genomic_DNA"/>
</dbReference>
<organism evidence="2 3">
    <name type="scientific">Ralstonia chuxiongensis</name>
    <dbReference type="NCBI Taxonomy" id="2957504"/>
    <lineage>
        <taxon>Bacteria</taxon>
        <taxon>Pseudomonadati</taxon>
        <taxon>Pseudomonadota</taxon>
        <taxon>Betaproteobacteria</taxon>
        <taxon>Burkholderiales</taxon>
        <taxon>Burkholderiaceae</taxon>
        <taxon>Ralstonia</taxon>
    </lineage>
</organism>
<evidence type="ECO:0000313" key="2">
    <source>
        <dbReference type="EMBL" id="MCP1175658.1"/>
    </source>
</evidence>